<evidence type="ECO:0000256" key="1">
    <source>
        <dbReference type="ARBA" id="ARBA00023015"/>
    </source>
</evidence>
<dbReference type="Pfam" id="PF01638">
    <property type="entry name" value="HxlR"/>
    <property type="match status" value="2"/>
</dbReference>
<keyword evidence="3" id="KW-0804">Transcription</keyword>
<reference evidence="5 6" key="1">
    <citation type="submission" date="2020-10" db="EMBL/GenBank/DDBJ databases">
        <title>Identification of Nocardia species via Next-generation sequencing and recognition of intraspecies genetic diversity.</title>
        <authorList>
            <person name="Li P."/>
            <person name="Li P."/>
            <person name="Lu B."/>
        </authorList>
    </citation>
    <scope>NUCLEOTIDE SEQUENCE [LARGE SCALE GENOMIC DNA]</scope>
    <source>
        <strain evidence="5 6">BJ06-0143</strain>
    </source>
</reference>
<feature type="domain" description="HTH hxlR-type" evidence="4">
    <location>
        <begin position="4"/>
        <end position="105"/>
    </location>
</feature>
<dbReference type="InterPro" id="IPR036390">
    <property type="entry name" value="WH_DNA-bd_sf"/>
</dbReference>
<dbReference type="PANTHER" id="PTHR33204">
    <property type="entry name" value="TRANSCRIPTIONAL REGULATOR, MARR FAMILY"/>
    <property type="match status" value="1"/>
</dbReference>
<keyword evidence="6" id="KW-1185">Reference proteome</keyword>
<accession>A0ABS0D3F1</accession>
<dbReference type="InterPro" id="IPR002577">
    <property type="entry name" value="HTH_HxlR"/>
</dbReference>
<keyword evidence="2" id="KW-0238">DNA-binding</keyword>
<dbReference type="SUPFAM" id="SSF46785">
    <property type="entry name" value="Winged helix' DNA-binding domain"/>
    <property type="match status" value="2"/>
</dbReference>
<evidence type="ECO:0000256" key="2">
    <source>
        <dbReference type="ARBA" id="ARBA00023125"/>
    </source>
</evidence>
<organism evidence="5 6">
    <name type="scientific">Nocardia higoensis</name>
    <dbReference type="NCBI Taxonomy" id="228599"/>
    <lineage>
        <taxon>Bacteria</taxon>
        <taxon>Bacillati</taxon>
        <taxon>Actinomycetota</taxon>
        <taxon>Actinomycetes</taxon>
        <taxon>Mycobacteriales</taxon>
        <taxon>Nocardiaceae</taxon>
        <taxon>Nocardia</taxon>
    </lineage>
</organism>
<proteinExistence type="predicted"/>
<keyword evidence="1" id="KW-0805">Transcription regulation</keyword>
<evidence type="ECO:0000313" key="5">
    <source>
        <dbReference type="EMBL" id="MBF6353017.1"/>
    </source>
</evidence>
<dbReference type="RefSeq" id="WP_194999985.1">
    <property type="nucleotide sequence ID" value="NZ_JADLQN010000001.1"/>
</dbReference>
<dbReference type="InterPro" id="IPR036388">
    <property type="entry name" value="WH-like_DNA-bd_sf"/>
</dbReference>
<gene>
    <name evidence="5" type="ORF">IU449_00375</name>
</gene>
<dbReference type="EMBL" id="JADLQN010000001">
    <property type="protein sequence ID" value="MBF6353017.1"/>
    <property type="molecule type" value="Genomic_DNA"/>
</dbReference>
<dbReference type="PANTHER" id="PTHR33204:SF36">
    <property type="entry name" value="TRANSCRIPTIONAL REGULATORY PROTEIN"/>
    <property type="match status" value="1"/>
</dbReference>
<protein>
    <submittedName>
        <fullName evidence="5">Helix-turn-helix transcriptional regulator</fullName>
    </submittedName>
</protein>
<evidence type="ECO:0000259" key="4">
    <source>
        <dbReference type="PROSITE" id="PS51118"/>
    </source>
</evidence>
<dbReference type="Proteomes" id="UP000707731">
    <property type="component" value="Unassembled WGS sequence"/>
</dbReference>
<evidence type="ECO:0000256" key="3">
    <source>
        <dbReference type="ARBA" id="ARBA00023163"/>
    </source>
</evidence>
<dbReference type="PROSITE" id="PS51118">
    <property type="entry name" value="HTH_HXLR"/>
    <property type="match status" value="2"/>
</dbReference>
<comment type="caution">
    <text evidence="5">The sequence shown here is derived from an EMBL/GenBank/DDBJ whole genome shotgun (WGS) entry which is preliminary data.</text>
</comment>
<evidence type="ECO:0000313" key="6">
    <source>
        <dbReference type="Proteomes" id="UP000707731"/>
    </source>
</evidence>
<name>A0ABS0D3F1_9NOCA</name>
<dbReference type="Gene3D" id="1.10.10.10">
    <property type="entry name" value="Winged helix-like DNA-binding domain superfamily/Winged helix DNA-binding domain"/>
    <property type="match status" value="2"/>
</dbReference>
<feature type="domain" description="HTH hxlR-type" evidence="4">
    <location>
        <begin position="167"/>
        <end position="266"/>
    </location>
</feature>
<sequence>MDDQPSAVGQGLLAIGDQWTLLIIQRALLKRIRRFAEWRDGIGVSESVLTQRIKEMVAGDLLRPHPYRDGGRTRTEYLATARAVELWPMLVAIWSWERTWVAHRTPLPELVHKVCGRHTEVDLGCARCRAHPVTFGETRIRSGDATFAQVTAPRLHRRTVRTNTRADPASYFPETMEILADRWSTVVLAAAFLGIQRFADFRSALGISPSLLSNRLQRFTELDVLAPIPVPGTARRGYSLTPKGQAFFGAFAFLVDWAQHWYSGPPGTDLTIVHGHCGQPFAPRLYCRGCGEGIEGRDICFELADEAP</sequence>